<keyword evidence="2" id="KW-1185">Reference proteome</keyword>
<sequence>MSDRVYRVVVDTWPTPDGNPFSEQDPEVWEWVGHPEAPKWLPSEEAMGPWHRSVYKDDDPWEIGYEEYVAPNVDTRRCLARKTADRRLDAAQALGVTAHIESAPIGGWKPLP</sequence>
<proteinExistence type="predicted"/>
<evidence type="ECO:0000313" key="2">
    <source>
        <dbReference type="Proteomes" id="UP001160334"/>
    </source>
</evidence>
<evidence type="ECO:0000313" key="1">
    <source>
        <dbReference type="EMBL" id="MDH6284047.1"/>
    </source>
</evidence>
<reference evidence="1 2" key="1">
    <citation type="submission" date="2023-04" db="EMBL/GenBank/DDBJ databases">
        <title>Forest soil microbial communities from Buena Vista Peninsula, Colon Province, Panama.</title>
        <authorList>
            <person name="Bouskill N."/>
        </authorList>
    </citation>
    <scope>NUCLEOTIDE SEQUENCE [LARGE SCALE GENOMIC DNA]</scope>
    <source>
        <strain evidence="1 2">CFH S0262</strain>
    </source>
</reference>
<accession>A0ABT6MIC2</accession>
<dbReference type="EMBL" id="JARXVC010000017">
    <property type="protein sequence ID" value="MDH6284047.1"/>
    <property type="molecule type" value="Genomic_DNA"/>
</dbReference>
<comment type="caution">
    <text evidence="1">The sequence shown here is derived from an EMBL/GenBank/DDBJ whole genome shotgun (WGS) entry which is preliminary data.</text>
</comment>
<dbReference type="RefSeq" id="WP_280763295.1">
    <property type="nucleotide sequence ID" value="NZ_JARXVC010000017.1"/>
</dbReference>
<gene>
    <name evidence="1" type="ORF">M2280_005298</name>
</gene>
<name>A0ABT6MIC2_9NOCA</name>
<organism evidence="1 2">
    <name type="scientific">Prescottella agglutinans</name>
    <dbReference type="NCBI Taxonomy" id="1644129"/>
    <lineage>
        <taxon>Bacteria</taxon>
        <taxon>Bacillati</taxon>
        <taxon>Actinomycetota</taxon>
        <taxon>Actinomycetes</taxon>
        <taxon>Mycobacteriales</taxon>
        <taxon>Nocardiaceae</taxon>
        <taxon>Prescottella</taxon>
    </lineage>
</organism>
<dbReference type="Proteomes" id="UP001160334">
    <property type="component" value="Unassembled WGS sequence"/>
</dbReference>
<protein>
    <submittedName>
        <fullName evidence="1">Uncharacterized protein</fullName>
    </submittedName>
</protein>